<gene>
    <name evidence="2" type="ORF">P378_20630</name>
</gene>
<dbReference type="EMBL" id="AWQQ01000156">
    <property type="protein sequence ID" value="PHJ36717.1"/>
    <property type="molecule type" value="Genomic_DNA"/>
</dbReference>
<sequence>MLATAQTFNLKEYKALVLPAGVLIITLSILLWEHNIEFMVQIVQVLPPFLLALEAGLPLLLLVVAYLRGIGGVGK</sequence>
<keyword evidence="1" id="KW-1133">Transmembrane helix</keyword>
<dbReference type="Proteomes" id="UP000222564">
    <property type="component" value="Unassembled WGS sequence"/>
</dbReference>
<dbReference type="AlphaFoldDB" id="A0A2C6M3L6"/>
<evidence type="ECO:0000313" key="3">
    <source>
        <dbReference type="Proteomes" id="UP000222564"/>
    </source>
</evidence>
<name>A0A2C6M3L6_9FIRM</name>
<evidence type="ECO:0000313" key="2">
    <source>
        <dbReference type="EMBL" id="PHJ36717.1"/>
    </source>
</evidence>
<keyword evidence="1" id="KW-0472">Membrane</keyword>
<comment type="caution">
    <text evidence="2">The sequence shown here is derived from an EMBL/GenBank/DDBJ whole genome shotgun (WGS) entry which is preliminary data.</text>
</comment>
<keyword evidence="1" id="KW-0812">Transmembrane</keyword>
<evidence type="ECO:0000256" key="1">
    <source>
        <dbReference type="SAM" id="Phobius"/>
    </source>
</evidence>
<reference evidence="2 3" key="1">
    <citation type="submission" date="2013-09" db="EMBL/GenBank/DDBJ databases">
        <title>Biodegradation of hydrocarbons in the deep terrestrial subsurface : characterization of a microbial consortium composed of two Desulfotomaculum species originating from a deep geological formation.</title>
        <authorList>
            <person name="Aullo T."/>
            <person name="Berlendis S."/>
            <person name="Lascourreges J.-F."/>
            <person name="Dessort D."/>
            <person name="Saint-Laurent S."/>
            <person name="Schraauwers B."/>
            <person name="Mas J."/>
            <person name="Magot M."/>
            <person name="Ranchou-Peyruse A."/>
        </authorList>
    </citation>
    <scope>NUCLEOTIDE SEQUENCE [LARGE SCALE GENOMIC DNA]</scope>
    <source>
        <strain evidence="2 3">Bs107</strain>
    </source>
</reference>
<feature type="transmembrane region" description="Helical" evidence="1">
    <location>
        <begin position="38"/>
        <end position="67"/>
    </location>
</feature>
<keyword evidence="3" id="KW-1185">Reference proteome</keyword>
<organism evidence="2 3">
    <name type="scientific">Desulforamulus profundi</name>
    <dbReference type="NCBI Taxonomy" id="1383067"/>
    <lineage>
        <taxon>Bacteria</taxon>
        <taxon>Bacillati</taxon>
        <taxon>Bacillota</taxon>
        <taxon>Clostridia</taxon>
        <taxon>Eubacteriales</taxon>
        <taxon>Peptococcaceae</taxon>
        <taxon>Desulforamulus</taxon>
    </lineage>
</organism>
<feature type="transmembrane region" description="Helical" evidence="1">
    <location>
        <begin position="12"/>
        <end position="32"/>
    </location>
</feature>
<protein>
    <submittedName>
        <fullName evidence="2">Uncharacterized protein</fullName>
    </submittedName>
</protein>
<accession>A0A2C6M3L6</accession>
<proteinExistence type="predicted"/>